<protein>
    <submittedName>
        <fullName evidence="1">Uncharacterized protein</fullName>
    </submittedName>
</protein>
<sequence length="333" mass="38158">MFYTHCISPEFMGLHIKNMDTFISIFMGVLMNPKNQIVLDEAGIIEQQYLLSLNNDKSAFSLYQTWEKAIKSDSFQGKLLLSSPNISSSIHDYVVSAISCAITTNDKTILTADNNLYSAALPVLSRQRIHLLGISHLTPQSSASIIGKHMSFTKLDYDIAWSLERLVRLHRKGNTEDDLNDLLREYLLAKEYEIKDQTREGISTSGKSAGELDIIVEHNSNMFAILEAMKLSQINKEYITIHYKKMLVNYNPLDVKRLFLITYYDGKKFDTWWDNYVEFVKSIDYTTLNPEVENTTFVNTEKINTKFGNVKKMLHHGLANGEQFSVIHYAVKL</sequence>
<accession>A0A8T5ZYA3</accession>
<evidence type="ECO:0000313" key="1">
    <source>
        <dbReference type="EMBL" id="MWT22626.1"/>
    </source>
</evidence>
<dbReference type="AlphaFoldDB" id="A0A8T5ZYA3"/>
<proteinExistence type="predicted"/>
<dbReference type="EMBL" id="WTRC01000303">
    <property type="protein sequence ID" value="MWT22626.1"/>
    <property type="molecule type" value="Genomic_DNA"/>
</dbReference>
<comment type="caution">
    <text evidence="1">The sequence shown here is derived from an EMBL/GenBank/DDBJ whole genome shotgun (WGS) entry which is preliminary data.</text>
</comment>
<dbReference type="Proteomes" id="UP000462410">
    <property type="component" value="Unassembled WGS sequence"/>
</dbReference>
<dbReference type="RefSeq" id="WP_069914503.1">
    <property type="nucleotide sequence ID" value="NZ_MIXL01000075.1"/>
</dbReference>
<evidence type="ECO:0000313" key="2">
    <source>
        <dbReference type="Proteomes" id="UP000462410"/>
    </source>
</evidence>
<name>A0A8T5ZYA3_ECOLX</name>
<organism evidence="1 2">
    <name type="scientific">Escherichia coli</name>
    <dbReference type="NCBI Taxonomy" id="562"/>
    <lineage>
        <taxon>Bacteria</taxon>
        <taxon>Pseudomonadati</taxon>
        <taxon>Pseudomonadota</taxon>
        <taxon>Gammaproteobacteria</taxon>
        <taxon>Enterobacterales</taxon>
        <taxon>Enterobacteriaceae</taxon>
        <taxon>Escherichia</taxon>
    </lineage>
</organism>
<gene>
    <name evidence="1" type="ORF">GP965_17180</name>
</gene>
<reference evidence="1 2" key="1">
    <citation type="submission" date="2019-12" db="EMBL/GenBank/DDBJ databases">
        <title>Enteriobacteria Tanzani isolates_8377-8380.</title>
        <authorList>
            <person name="Subbiah M."/>
            <person name="Call D."/>
        </authorList>
    </citation>
    <scope>NUCLEOTIDE SEQUENCE [LARGE SCALE GENOMIC DNA]</scope>
    <source>
        <strain evidence="1 2">8378wH8</strain>
    </source>
</reference>